<dbReference type="PANTHER" id="PTHR20861">
    <property type="entry name" value="HOMOSERINE/4-DIPHOSPHOCYTIDYL-2-C-METHYL-D-ERYTHRITOL KINASE"/>
    <property type="match status" value="1"/>
</dbReference>
<feature type="domain" description="GHMP kinase N-terminal" evidence="6">
    <location>
        <begin position="4"/>
        <end position="86"/>
    </location>
</feature>
<keyword evidence="1" id="KW-0028">Amino-acid biosynthesis</keyword>
<evidence type="ECO:0000256" key="1">
    <source>
        <dbReference type="ARBA" id="ARBA00022605"/>
    </source>
</evidence>
<evidence type="ECO:0000256" key="2">
    <source>
        <dbReference type="ARBA" id="ARBA00022679"/>
    </source>
</evidence>
<evidence type="ECO:0000256" key="5">
    <source>
        <dbReference type="ARBA" id="ARBA00022840"/>
    </source>
</evidence>
<dbReference type="PRINTS" id="PR00958">
    <property type="entry name" value="HOMSERKINASE"/>
</dbReference>
<dbReference type="GO" id="GO:0016301">
    <property type="term" value="F:kinase activity"/>
    <property type="evidence" value="ECO:0007669"/>
    <property type="project" value="UniProtKB-KW"/>
</dbReference>
<proteinExistence type="predicted"/>
<dbReference type="GO" id="GO:0005524">
    <property type="term" value="F:ATP binding"/>
    <property type="evidence" value="ECO:0007669"/>
    <property type="project" value="UniProtKB-KW"/>
</dbReference>
<dbReference type="InterPro" id="IPR013750">
    <property type="entry name" value="GHMP_kinase_C_dom"/>
</dbReference>
<sequence>MVVSTCKAAFDAAQVPMPPLKFTVHNDIPYGCGCGSSSAAAVAGYVAGLALLGQRLPACDDDEALLRVIAKLEGHPDNAAPAIYGGTQLGYTNEAKHVYTHRVPTPANLFIVLFIPSKLMKASTHVTRTLIPDTVRLPDAIHNISRTAMLLLAFSTNNMSILRNCSDVLHEQQRANALYPHYIPCAKCAREAGAVYVFLSGAGPTVCAFVMGKHSEVQIQPAHEHKAEEVAHAMV</sequence>
<dbReference type="Pfam" id="PF00288">
    <property type="entry name" value="GHMP_kinases_N"/>
    <property type="match status" value="1"/>
</dbReference>
<accession>A0A0A9W5G3</accession>
<dbReference type="AlphaFoldDB" id="A0A0A9W5G3"/>
<evidence type="ECO:0000256" key="3">
    <source>
        <dbReference type="ARBA" id="ARBA00022741"/>
    </source>
</evidence>
<keyword evidence="5" id="KW-0067">ATP-binding</keyword>
<dbReference type="Pfam" id="PF08544">
    <property type="entry name" value="GHMP_kinases_C"/>
    <property type="match status" value="1"/>
</dbReference>
<reference evidence="8" key="2">
    <citation type="submission" date="2014-07" db="EMBL/GenBank/DDBJ databases">
        <authorList>
            <person name="Hull J."/>
        </authorList>
    </citation>
    <scope>NUCLEOTIDE SEQUENCE</scope>
</reference>
<dbReference type="InterPro" id="IPR036554">
    <property type="entry name" value="GHMP_kinase_C_sf"/>
</dbReference>
<dbReference type="PANTHER" id="PTHR20861:SF1">
    <property type="entry name" value="HOMOSERINE KINASE"/>
    <property type="match status" value="1"/>
</dbReference>
<feature type="domain" description="GHMP kinase C-terminal" evidence="7">
    <location>
        <begin position="161"/>
        <end position="234"/>
    </location>
</feature>
<dbReference type="SUPFAM" id="SSF54211">
    <property type="entry name" value="Ribosomal protein S5 domain 2-like"/>
    <property type="match status" value="1"/>
</dbReference>
<dbReference type="GO" id="GO:0008652">
    <property type="term" value="P:amino acid biosynthetic process"/>
    <property type="evidence" value="ECO:0007669"/>
    <property type="project" value="UniProtKB-KW"/>
</dbReference>
<dbReference type="GO" id="GO:0016773">
    <property type="term" value="F:phosphotransferase activity, alcohol group as acceptor"/>
    <property type="evidence" value="ECO:0007669"/>
    <property type="project" value="UniProtKB-ARBA"/>
</dbReference>
<organism evidence="8">
    <name type="scientific">Lygus hesperus</name>
    <name type="common">Western plant bug</name>
    <dbReference type="NCBI Taxonomy" id="30085"/>
    <lineage>
        <taxon>Eukaryota</taxon>
        <taxon>Metazoa</taxon>
        <taxon>Ecdysozoa</taxon>
        <taxon>Arthropoda</taxon>
        <taxon>Hexapoda</taxon>
        <taxon>Insecta</taxon>
        <taxon>Pterygota</taxon>
        <taxon>Neoptera</taxon>
        <taxon>Paraneoptera</taxon>
        <taxon>Hemiptera</taxon>
        <taxon>Heteroptera</taxon>
        <taxon>Panheteroptera</taxon>
        <taxon>Cimicomorpha</taxon>
        <taxon>Miridae</taxon>
        <taxon>Mirini</taxon>
        <taxon>Lygus</taxon>
    </lineage>
</organism>
<reference evidence="8" key="1">
    <citation type="journal article" date="2014" name="PLoS ONE">
        <title>Transcriptome-Based Identification of ABC Transporters in the Western Tarnished Plant Bug Lygus hesperus.</title>
        <authorList>
            <person name="Hull J.J."/>
            <person name="Chaney K."/>
            <person name="Geib S.M."/>
            <person name="Fabrick J.A."/>
            <person name="Brent C.S."/>
            <person name="Walsh D."/>
            <person name="Lavine L.C."/>
        </authorList>
    </citation>
    <scope>NUCLEOTIDE SEQUENCE</scope>
</reference>
<dbReference type="SUPFAM" id="SSF55060">
    <property type="entry name" value="GHMP Kinase, C-terminal domain"/>
    <property type="match status" value="1"/>
</dbReference>
<dbReference type="Gene3D" id="3.30.230.10">
    <property type="match status" value="1"/>
</dbReference>
<keyword evidence="4 8" id="KW-0418">Kinase</keyword>
<evidence type="ECO:0000259" key="6">
    <source>
        <dbReference type="Pfam" id="PF00288"/>
    </source>
</evidence>
<name>A0A0A9W5G3_LYGHE</name>
<dbReference type="Gene3D" id="3.30.70.890">
    <property type="entry name" value="GHMP kinase, C-terminal domain"/>
    <property type="match status" value="1"/>
</dbReference>
<evidence type="ECO:0000313" key="8">
    <source>
        <dbReference type="EMBL" id="JAG02626.1"/>
    </source>
</evidence>
<protein>
    <submittedName>
        <fullName evidence="8">Homoserine kinase</fullName>
    </submittedName>
</protein>
<gene>
    <name evidence="8" type="primary">thrB_3</name>
    <name evidence="8" type="ORF">CM83_11503</name>
</gene>
<dbReference type="InterPro" id="IPR020568">
    <property type="entry name" value="Ribosomal_Su5_D2-typ_SF"/>
</dbReference>
<dbReference type="InterPro" id="IPR014721">
    <property type="entry name" value="Ribsml_uS5_D2-typ_fold_subgr"/>
</dbReference>
<evidence type="ECO:0000259" key="7">
    <source>
        <dbReference type="Pfam" id="PF08544"/>
    </source>
</evidence>
<keyword evidence="2" id="KW-0808">Transferase</keyword>
<dbReference type="InterPro" id="IPR006204">
    <property type="entry name" value="GHMP_kinase_N_dom"/>
</dbReference>
<dbReference type="EMBL" id="GBHO01040978">
    <property type="protein sequence ID" value="JAG02626.1"/>
    <property type="molecule type" value="Transcribed_RNA"/>
</dbReference>
<keyword evidence="3" id="KW-0547">Nucleotide-binding</keyword>
<evidence type="ECO:0000256" key="4">
    <source>
        <dbReference type="ARBA" id="ARBA00022777"/>
    </source>
</evidence>